<evidence type="ECO:0000259" key="1">
    <source>
        <dbReference type="SMART" id="SM00382"/>
    </source>
</evidence>
<dbReference type="PANTHER" id="PTHR47642:SF5">
    <property type="entry name" value="ATP-DEPENDENT DNA HELICASE"/>
    <property type="match status" value="1"/>
</dbReference>
<reference evidence="2 3" key="1">
    <citation type="journal article" date="2016" name="Nat. Commun.">
        <title>Thousands of microbial genomes shed light on interconnected biogeochemical processes in an aquifer system.</title>
        <authorList>
            <person name="Anantharaman K."/>
            <person name="Brown C.T."/>
            <person name="Hug L.A."/>
            <person name="Sharon I."/>
            <person name="Castelle C.J."/>
            <person name="Probst A.J."/>
            <person name="Thomas B.C."/>
            <person name="Singh A."/>
            <person name="Wilkins M.J."/>
            <person name="Karaoz U."/>
            <person name="Brodie E.L."/>
            <person name="Williams K.H."/>
            <person name="Hubbard S.S."/>
            <person name="Banfield J.F."/>
        </authorList>
    </citation>
    <scope>NUCLEOTIDE SEQUENCE [LARGE SCALE GENOMIC DNA]</scope>
</reference>
<accession>A0A1F6EQX0</accession>
<dbReference type="InterPro" id="IPR003593">
    <property type="entry name" value="AAA+_ATPase"/>
</dbReference>
<evidence type="ECO:0000313" key="2">
    <source>
        <dbReference type="EMBL" id="OGG76021.1"/>
    </source>
</evidence>
<dbReference type="Gene3D" id="3.40.50.300">
    <property type="entry name" value="P-loop containing nucleotide triphosphate hydrolases"/>
    <property type="match status" value="1"/>
</dbReference>
<dbReference type="GO" id="GO:0000723">
    <property type="term" value="P:telomere maintenance"/>
    <property type="evidence" value="ECO:0007669"/>
    <property type="project" value="InterPro"/>
</dbReference>
<dbReference type="SUPFAM" id="SSF52540">
    <property type="entry name" value="P-loop containing nucleoside triphosphate hydrolases"/>
    <property type="match status" value="2"/>
</dbReference>
<proteinExistence type="predicted"/>
<comment type="caution">
    <text evidence="2">The sequence shown here is derived from an EMBL/GenBank/DDBJ whole genome shotgun (WGS) entry which is preliminary data.</text>
</comment>
<organism evidence="2 3">
    <name type="scientific">Candidatus Kaiserbacteria bacterium RIFCSPLOWO2_01_FULL_50_24</name>
    <dbReference type="NCBI Taxonomy" id="1798507"/>
    <lineage>
        <taxon>Bacteria</taxon>
        <taxon>Candidatus Kaiseribacteriota</taxon>
    </lineage>
</organism>
<dbReference type="CDD" id="cd18809">
    <property type="entry name" value="SF1_C_RecD"/>
    <property type="match status" value="1"/>
</dbReference>
<dbReference type="Proteomes" id="UP000178587">
    <property type="component" value="Unassembled WGS sequence"/>
</dbReference>
<protein>
    <recommendedName>
        <fullName evidence="1">AAA+ ATPase domain-containing protein</fullName>
    </recommendedName>
</protein>
<name>A0A1F6EQX0_9BACT</name>
<dbReference type="SMART" id="SM00382">
    <property type="entry name" value="AAA"/>
    <property type="match status" value="1"/>
</dbReference>
<feature type="domain" description="AAA+ ATPase" evidence="1">
    <location>
        <begin position="12"/>
        <end position="310"/>
    </location>
</feature>
<dbReference type="InterPro" id="IPR051055">
    <property type="entry name" value="PIF1_helicase"/>
</dbReference>
<sequence>MTQQEALVILKSGANVFLTGEPGSGKTHTINQYVAYLRSCGVEPAITASTGIAATHIGGYTIHSWSGIGVRRDLTKYDVDRISQNRNVVRRVGNARILIIDEVSMLSARTLAMVDAVCREIRQNQQPFGGLQTVLVGDFFQLPPVSTREEEKQETLTHTRENSRGLFAFSSNTWSALNPIVCYLSEQHRQEDSVFLNFLSAIRRGEASEKERALLRTRYSPTRKDGIAQLYSHNADVDAENAGELEKLSGETKTFAMESRGPEKLVLSLKRGCLSPETLSLKEGARVMFTKNDVTMHRYANGTLGVVTGFGEDGYPVVKTNSGKTIFAEPDEWRIEDGGRVLARVTQIPLRLAWAMTVHKSQGMSLDAAHMDLSQTFEYGQGYVALSRVRTLAGLSLSGLNQRALEVHPEVRVKDEEFRTQSAQARERFGQIPAPELQTLHANFIRACGGQPGMGRVAKNQKEKISTYETTKELVSQKLPLKDMAKRRGLTVGTIIGHLEKLVAQKTIDPECDLAHINRDPTRFKEMKKALEAVYKKEQKMPLTPARATLGEGYTYDELRLARLFINNE</sequence>
<dbReference type="Pfam" id="PF05970">
    <property type="entry name" value="PIF1"/>
    <property type="match status" value="1"/>
</dbReference>
<dbReference type="GO" id="GO:0006281">
    <property type="term" value="P:DNA repair"/>
    <property type="evidence" value="ECO:0007669"/>
    <property type="project" value="InterPro"/>
</dbReference>
<dbReference type="AlphaFoldDB" id="A0A1F6EQX0"/>
<dbReference type="InterPro" id="IPR010285">
    <property type="entry name" value="DNA_helicase_pif1-like_DEAD"/>
</dbReference>
<dbReference type="InterPro" id="IPR029491">
    <property type="entry name" value="Helicase_HTH"/>
</dbReference>
<dbReference type="Pfam" id="PF14493">
    <property type="entry name" value="HTH_40"/>
    <property type="match status" value="1"/>
</dbReference>
<dbReference type="Gene3D" id="1.10.10.1390">
    <property type="entry name" value="ATP-dependent DNA helicase RecQ"/>
    <property type="match status" value="1"/>
</dbReference>
<evidence type="ECO:0000313" key="3">
    <source>
        <dbReference type="Proteomes" id="UP000178587"/>
    </source>
</evidence>
<dbReference type="STRING" id="1798507.A3A34_00005"/>
<dbReference type="CDD" id="cd18037">
    <property type="entry name" value="DEXSc_Pif1_like"/>
    <property type="match status" value="1"/>
</dbReference>
<gene>
    <name evidence="2" type="ORF">A3A34_00005</name>
</gene>
<dbReference type="PANTHER" id="PTHR47642">
    <property type="entry name" value="ATP-DEPENDENT DNA HELICASE"/>
    <property type="match status" value="1"/>
</dbReference>
<dbReference type="InterPro" id="IPR027417">
    <property type="entry name" value="P-loop_NTPase"/>
</dbReference>
<dbReference type="GO" id="GO:0003678">
    <property type="term" value="F:DNA helicase activity"/>
    <property type="evidence" value="ECO:0007669"/>
    <property type="project" value="InterPro"/>
</dbReference>
<dbReference type="EMBL" id="MFLU01000006">
    <property type="protein sequence ID" value="OGG76021.1"/>
    <property type="molecule type" value="Genomic_DNA"/>
</dbReference>